<dbReference type="PROSITE" id="PS51462">
    <property type="entry name" value="NUDIX"/>
    <property type="match status" value="1"/>
</dbReference>
<dbReference type="GO" id="GO:0047631">
    <property type="term" value="F:ADP-ribose diphosphatase activity"/>
    <property type="evidence" value="ECO:0007669"/>
    <property type="project" value="InterPro"/>
</dbReference>
<dbReference type="AlphaFoldDB" id="A0AAW0XHH6"/>
<name>A0AAW0XHH6_CHEQU</name>
<dbReference type="Pfam" id="PF25969">
    <property type="entry name" value="NUDT9_N"/>
    <property type="match status" value="1"/>
</dbReference>
<dbReference type="InterPro" id="IPR039989">
    <property type="entry name" value="NUDT9"/>
</dbReference>
<dbReference type="CDD" id="cd03670">
    <property type="entry name" value="NUDIX_ADPRase_Nudt9"/>
    <property type="match status" value="1"/>
</dbReference>
<reference evidence="3 4" key="1">
    <citation type="journal article" date="2024" name="BMC Genomics">
        <title>Genome assembly of redclaw crayfish (Cherax quadricarinatus) provides insights into its immune adaptation and hypoxia tolerance.</title>
        <authorList>
            <person name="Liu Z."/>
            <person name="Zheng J."/>
            <person name="Li H."/>
            <person name="Fang K."/>
            <person name="Wang S."/>
            <person name="He J."/>
            <person name="Zhou D."/>
            <person name="Weng S."/>
            <person name="Chi M."/>
            <person name="Gu Z."/>
            <person name="He J."/>
            <person name="Li F."/>
            <person name="Wang M."/>
        </authorList>
    </citation>
    <scope>NUCLEOTIDE SEQUENCE [LARGE SCALE GENOMIC DNA]</scope>
    <source>
        <strain evidence="3">ZL_2023a</strain>
    </source>
</reference>
<gene>
    <name evidence="3" type="ORF">OTU49_000953</name>
</gene>
<dbReference type="PANTHER" id="PTHR13030">
    <property type="entry name" value="NUDIX HYDROLASE"/>
    <property type="match status" value="1"/>
</dbReference>
<proteinExistence type="predicted"/>
<feature type="compositionally biased region" description="Pro residues" evidence="1">
    <location>
        <begin position="1"/>
        <end position="15"/>
    </location>
</feature>
<dbReference type="Gene3D" id="3.90.79.10">
    <property type="entry name" value="Nucleoside Triphosphate Pyrophosphohydrolase"/>
    <property type="match status" value="1"/>
</dbReference>
<dbReference type="Proteomes" id="UP001445076">
    <property type="component" value="Unassembled WGS sequence"/>
</dbReference>
<evidence type="ECO:0000313" key="4">
    <source>
        <dbReference type="Proteomes" id="UP001445076"/>
    </source>
</evidence>
<dbReference type="PANTHER" id="PTHR13030:SF8">
    <property type="entry name" value="ADP-RIBOSE PYROPHOSPHATASE, MITOCHONDRIAL"/>
    <property type="match status" value="1"/>
</dbReference>
<dbReference type="InterPro" id="IPR000086">
    <property type="entry name" value="NUDIX_hydrolase_dom"/>
</dbReference>
<accession>A0AAW0XHH6</accession>
<protein>
    <recommendedName>
        <fullName evidence="2">Nudix hydrolase domain-containing protein</fullName>
    </recommendedName>
</protein>
<keyword evidence="4" id="KW-1185">Reference proteome</keyword>
<feature type="region of interest" description="Disordered" evidence="1">
    <location>
        <begin position="1"/>
        <end position="22"/>
    </location>
</feature>
<feature type="non-terminal residue" evidence="3">
    <location>
        <position position="1"/>
    </location>
</feature>
<evidence type="ECO:0000259" key="2">
    <source>
        <dbReference type="PROSITE" id="PS51462"/>
    </source>
</evidence>
<comment type="caution">
    <text evidence="3">The sequence shown here is derived from an EMBL/GenBank/DDBJ whole genome shotgun (WGS) entry which is preliminary data.</text>
</comment>
<evidence type="ECO:0000313" key="3">
    <source>
        <dbReference type="EMBL" id="KAK8743998.1"/>
    </source>
</evidence>
<sequence length="411" mass="46381">LPQPMPQQLHPPLPQIPQIAPKINRTGGSATPHCLVCNVHLGMFAKGGMEVFSEKVTTSFGKMQIHNVLGSIINQELNTANVHSSIVCKKCFKLLDDIDGLEGQLVNMKQGMIWVRTASSSIKSFHKSSLVRMHIKCRGSFYPRTNEKVTRTEVPDDKVEWSASFHDYAPRQYTAPHILAGPEYADPDISCPEFKPLWNAVDGNINRCSHEESYNIVDGYPRNMHGRTGIAGRGALGRWGPNHAADPIVTRWKIYDNEVAHGETGKPILQFVCIQRRDSGEWAIPGGMVDPGERVSTTLMREFQEEALNCLEMTHEQKKQTEDKLKNFFQGGEEVYRGYVDDPRNTDNAWMETVAYNFHESSQDGILYSLQLHAGDDAQAVKWQDISSQLNLYASHRDFIQKVAEKHNAHW</sequence>
<feature type="domain" description="Nudix hydrolase" evidence="2">
    <location>
        <begin position="241"/>
        <end position="406"/>
    </location>
</feature>
<dbReference type="Pfam" id="PF00293">
    <property type="entry name" value="NUDIX"/>
    <property type="match status" value="1"/>
</dbReference>
<organism evidence="3 4">
    <name type="scientific">Cherax quadricarinatus</name>
    <name type="common">Australian red claw crayfish</name>
    <dbReference type="NCBI Taxonomy" id="27406"/>
    <lineage>
        <taxon>Eukaryota</taxon>
        <taxon>Metazoa</taxon>
        <taxon>Ecdysozoa</taxon>
        <taxon>Arthropoda</taxon>
        <taxon>Crustacea</taxon>
        <taxon>Multicrustacea</taxon>
        <taxon>Malacostraca</taxon>
        <taxon>Eumalacostraca</taxon>
        <taxon>Eucarida</taxon>
        <taxon>Decapoda</taxon>
        <taxon>Pleocyemata</taxon>
        <taxon>Astacidea</taxon>
        <taxon>Parastacoidea</taxon>
        <taxon>Parastacidae</taxon>
        <taxon>Cherax</taxon>
    </lineage>
</organism>
<dbReference type="FunFam" id="3.90.79.10:FF:000021">
    <property type="entry name" value="ADP-ribose pyrophosphatase, mitochondrial isoform X1"/>
    <property type="match status" value="1"/>
</dbReference>
<dbReference type="InterPro" id="IPR015797">
    <property type="entry name" value="NUDIX_hydrolase-like_dom_sf"/>
</dbReference>
<dbReference type="EMBL" id="JARKIK010000023">
    <property type="protein sequence ID" value="KAK8743998.1"/>
    <property type="molecule type" value="Genomic_DNA"/>
</dbReference>
<dbReference type="SUPFAM" id="SSF55811">
    <property type="entry name" value="Nudix"/>
    <property type="match status" value="1"/>
</dbReference>
<evidence type="ECO:0000256" key="1">
    <source>
        <dbReference type="SAM" id="MobiDB-lite"/>
    </source>
</evidence>